<dbReference type="PANTHER" id="PTHR48097">
    <property type="entry name" value="L-THREONINE ALDOLASE-RELATED"/>
    <property type="match status" value="1"/>
</dbReference>
<organism evidence="5 6">
    <name type="scientific">Rhodohalobacter sulfatireducens</name>
    <dbReference type="NCBI Taxonomy" id="2911366"/>
    <lineage>
        <taxon>Bacteria</taxon>
        <taxon>Pseudomonadati</taxon>
        <taxon>Balneolota</taxon>
        <taxon>Balneolia</taxon>
        <taxon>Balneolales</taxon>
        <taxon>Balneolaceae</taxon>
        <taxon>Rhodohalobacter</taxon>
    </lineage>
</organism>
<feature type="domain" description="Aromatic amino acid beta-eliminating lyase/threonine aldolase" evidence="4">
    <location>
        <begin position="3"/>
        <end position="285"/>
    </location>
</feature>
<dbReference type="GO" id="GO:0008483">
    <property type="term" value="F:transaminase activity"/>
    <property type="evidence" value="ECO:0007669"/>
    <property type="project" value="UniProtKB-KW"/>
</dbReference>
<dbReference type="InterPro" id="IPR015424">
    <property type="entry name" value="PyrdxlP-dep_Trfase"/>
</dbReference>
<protein>
    <submittedName>
        <fullName evidence="5">Aminotransferase class I/II-fold pyridoxal phosphate-dependent enzyme</fullName>
    </submittedName>
</protein>
<reference evidence="5" key="2">
    <citation type="submission" date="2024-05" db="EMBL/GenBank/DDBJ databases">
        <title>Rhodohalobacter halophilus gen. nov., sp. nov., a moderately halophilic member of the family Balneolaceae.</title>
        <authorList>
            <person name="Xia J."/>
        </authorList>
    </citation>
    <scope>NUCLEOTIDE SEQUENCE</scope>
    <source>
        <strain evidence="5">WB101</strain>
    </source>
</reference>
<dbReference type="InterPro" id="IPR015422">
    <property type="entry name" value="PyrdxlP-dep_Trfase_small"/>
</dbReference>
<keyword evidence="5" id="KW-0032">Aminotransferase</keyword>
<comment type="cofactor">
    <cofactor evidence="1">
        <name>pyridoxal 5'-phosphate</name>
        <dbReference type="ChEBI" id="CHEBI:597326"/>
    </cofactor>
</comment>
<dbReference type="Gene3D" id="3.90.1150.10">
    <property type="entry name" value="Aspartate Aminotransferase, domain 1"/>
    <property type="match status" value="1"/>
</dbReference>
<proteinExistence type="inferred from homology"/>
<evidence type="ECO:0000256" key="1">
    <source>
        <dbReference type="ARBA" id="ARBA00001933"/>
    </source>
</evidence>
<dbReference type="InterPro" id="IPR015421">
    <property type="entry name" value="PyrdxlP-dep_Trfase_major"/>
</dbReference>
<keyword evidence="5" id="KW-0808">Transferase</keyword>
<evidence type="ECO:0000313" key="5">
    <source>
        <dbReference type="EMBL" id="MCG2590577.1"/>
    </source>
</evidence>
<evidence type="ECO:0000256" key="2">
    <source>
        <dbReference type="ARBA" id="ARBA00006966"/>
    </source>
</evidence>
<dbReference type="Pfam" id="PF01212">
    <property type="entry name" value="Beta_elim_lyase"/>
    <property type="match status" value="1"/>
</dbReference>
<dbReference type="CDD" id="cd06502">
    <property type="entry name" value="TA_like"/>
    <property type="match status" value="1"/>
</dbReference>
<keyword evidence="6" id="KW-1185">Reference proteome</keyword>
<dbReference type="PIRSF" id="PIRSF017617">
    <property type="entry name" value="Thr_aldolase"/>
    <property type="match status" value="1"/>
</dbReference>
<comment type="similarity">
    <text evidence="2">Belongs to the threonine aldolase family.</text>
</comment>
<dbReference type="NCBIfam" id="NF041359">
    <property type="entry name" value="GntG_guanitoxin"/>
    <property type="match status" value="1"/>
</dbReference>
<evidence type="ECO:0000256" key="3">
    <source>
        <dbReference type="ARBA" id="ARBA00022898"/>
    </source>
</evidence>
<gene>
    <name evidence="5" type="ORF">L6773_18535</name>
</gene>
<dbReference type="SUPFAM" id="SSF53383">
    <property type="entry name" value="PLP-dependent transferases"/>
    <property type="match status" value="1"/>
</dbReference>
<sequence length="338" mass="37574">MIDLRSDTITRPTPEMLEAMTQAEVGDDVFETDPTVNKFQQKMADLFGMEAGLFVPSGTMGNQLSLHLLTKPGDEVIIDETGHVFNYESGAAAHLSSIQLRPLKGDRGKLNRKLIEPAIRPKNDWDPHTRVIAIENTTNKGGGAYYKKNELIEIHKLADEHHLSVHLDGARIWNAMTASGIQPEFFSTIADTISICFSKGLGAPVGSMILSSKDRIKKARRIRKMWGGGMRQIGLLAEAADFAVENHWPLLDDDHKRAKEFSEAISKNPAFKIDLSTVDTNIVLFDVVGETADKAIQKFSDQGIVFVPFGPKTIRATFHFQVDDEDLKKVLKVVEEYS</sequence>
<dbReference type="InterPro" id="IPR023603">
    <property type="entry name" value="Low_specificity_L-TA-like"/>
</dbReference>
<accession>A0ABS9KI96</accession>
<name>A0ABS9KI96_9BACT</name>
<dbReference type="Gene3D" id="3.40.640.10">
    <property type="entry name" value="Type I PLP-dependent aspartate aminotransferase-like (Major domain)"/>
    <property type="match status" value="1"/>
</dbReference>
<comment type="caution">
    <text evidence="5">The sequence shown here is derived from an EMBL/GenBank/DDBJ whole genome shotgun (WGS) entry which is preliminary data.</text>
</comment>
<dbReference type="EMBL" id="JAKLWS010000036">
    <property type="protein sequence ID" value="MCG2590577.1"/>
    <property type="molecule type" value="Genomic_DNA"/>
</dbReference>
<evidence type="ECO:0000313" key="6">
    <source>
        <dbReference type="Proteomes" id="UP001165366"/>
    </source>
</evidence>
<dbReference type="InterPro" id="IPR001597">
    <property type="entry name" value="ArAA_b-elim_lyase/Thr_aldolase"/>
</dbReference>
<reference evidence="5" key="1">
    <citation type="submission" date="2022-01" db="EMBL/GenBank/DDBJ databases">
        <authorList>
            <person name="Wang Y."/>
        </authorList>
    </citation>
    <scope>NUCLEOTIDE SEQUENCE</scope>
    <source>
        <strain evidence="5">WB101</strain>
    </source>
</reference>
<evidence type="ECO:0000259" key="4">
    <source>
        <dbReference type="Pfam" id="PF01212"/>
    </source>
</evidence>
<dbReference type="Proteomes" id="UP001165366">
    <property type="component" value="Unassembled WGS sequence"/>
</dbReference>
<keyword evidence="3" id="KW-0663">Pyridoxal phosphate</keyword>
<dbReference type="PANTHER" id="PTHR48097:SF9">
    <property type="entry name" value="L-THREONINE ALDOLASE"/>
    <property type="match status" value="1"/>
</dbReference>
<dbReference type="RefSeq" id="WP_237856005.1">
    <property type="nucleotide sequence ID" value="NZ_JAKLWS010000036.1"/>
</dbReference>